<feature type="domain" description="Tr-type G" evidence="15">
    <location>
        <begin position="179"/>
        <end position="391"/>
    </location>
</feature>
<dbReference type="Gene3D" id="3.40.50.10050">
    <property type="entry name" value="Translation initiation factor IF- 2, domain 3"/>
    <property type="match status" value="1"/>
</dbReference>
<feature type="compositionally biased region" description="Basic residues" evidence="14">
    <location>
        <begin position="16"/>
        <end position="29"/>
    </location>
</feature>
<proteinExistence type="inferred from homology"/>
<evidence type="ECO:0000256" key="14">
    <source>
        <dbReference type="SAM" id="MobiDB-lite"/>
    </source>
</evidence>
<dbReference type="InterPro" id="IPR027417">
    <property type="entry name" value="P-loop_NTPase"/>
</dbReference>
<dbReference type="GO" id="GO:0003924">
    <property type="term" value="F:GTPase activity"/>
    <property type="evidence" value="ECO:0007669"/>
    <property type="project" value="InterPro"/>
</dbReference>
<dbReference type="PANTHER" id="PTHR43381">
    <property type="entry name" value="TRANSLATION INITIATION FACTOR IF-2-RELATED"/>
    <property type="match status" value="1"/>
</dbReference>
<dbReference type="InterPro" id="IPR009000">
    <property type="entry name" value="Transl_B-barrel_sf"/>
</dbReference>
<dbReference type="OMA" id="FRQSKPA"/>
<dbReference type="STRING" id="1358809.S7XJ48"/>
<dbReference type="AlphaFoldDB" id="S7XJ48"/>
<evidence type="ECO:0000256" key="2">
    <source>
        <dbReference type="ARBA" id="ARBA00007733"/>
    </source>
</evidence>
<evidence type="ECO:0000256" key="11">
    <source>
        <dbReference type="ARBA" id="ARBA00023134"/>
    </source>
</evidence>
<evidence type="ECO:0000256" key="4">
    <source>
        <dbReference type="ARBA" id="ARBA00013824"/>
    </source>
</evidence>
<evidence type="ECO:0000256" key="9">
    <source>
        <dbReference type="ARBA" id="ARBA00022801"/>
    </source>
</evidence>
<keyword evidence="8" id="KW-0547">Nucleotide-binding</keyword>
<feature type="compositionally biased region" description="Basic and acidic residues" evidence="14">
    <location>
        <begin position="36"/>
        <end position="77"/>
    </location>
</feature>
<keyword evidence="7" id="KW-0479">Metal-binding</keyword>
<protein>
    <recommendedName>
        <fullName evidence="4">Eukaryotic translation initiation factor 5B</fullName>
        <ecNumber evidence="3">3.6.5.3</ecNumber>
    </recommendedName>
    <alternativeName>
        <fullName evidence="12">Translation initiation factor IF-2</fullName>
    </alternativeName>
</protein>
<evidence type="ECO:0000313" key="17">
    <source>
        <dbReference type="Proteomes" id="UP000014978"/>
    </source>
</evidence>
<comment type="subcellular location">
    <subcellularLocation>
        <location evidence="1">Cytoplasm</location>
    </subcellularLocation>
</comment>
<keyword evidence="11" id="KW-0342">GTP-binding</keyword>
<dbReference type="Pfam" id="PF00009">
    <property type="entry name" value="GTP_EFTU"/>
    <property type="match status" value="1"/>
</dbReference>
<dbReference type="Pfam" id="PF14578">
    <property type="entry name" value="GTP_EFTU_D4"/>
    <property type="match status" value="1"/>
</dbReference>
<dbReference type="FunCoup" id="S7XJ48">
    <property type="interactions" value="171"/>
</dbReference>
<dbReference type="FunFam" id="3.40.50.300:FF:000112">
    <property type="entry name" value="Eukaryotic translation initiation factor 5B"/>
    <property type="match status" value="1"/>
</dbReference>
<comment type="caution">
    <text evidence="16">The sequence shown here is derived from an EMBL/GenBank/DDBJ whole genome shotgun (WGS) entry which is preliminary data.</text>
</comment>
<keyword evidence="5" id="KW-0963">Cytoplasm</keyword>
<dbReference type="PROSITE" id="PS51722">
    <property type="entry name" value="G_TR_2"/>
    <property type="match status" value="1"/>
</dbReference>
<dbReference type="OrthoDB" id="4928at2759"/>
<dbReference type="FunFam" id="3.40.50.10050:FF:000002">
    <property type="entry name" value="Eukaryotic translation initiation factor 5B"/>
    <property type="match status" value="1"/>
</dbReference>
<comment type="similarity">
    <text evidence="2">Belongs to the TRAFAC class translation factor GTPase superfamily. Classic translation factor GTPase family. IF-2 subfamily.</text>
</comment>
<dbReference type="CDD" id="cd03703">
    <property type="entry name" value="aeIF5B_II"/>
    <property type="match status" value="1"/>
</dbReference>
<dbReference type="SUPFAM" id="SSF52156">
    <property type="entry name" value="Initiation factor IF2/eIF5b, domain 3"/>
    <property type="match status" value="1"/>
</dbReference>
<dbReference type="NCBIfam" id="TIGR00231">
    <property type="entry name" value="small_GTP"/>
    <property type="match status" value="1"/>
</dbReference>
<evidence type="ECO:0000256" key="7">
    <source>
        <dbReference type="ARBA" id="ARBA00022723"/>
    </source>
</evidence>
<dbReference type="Pfam" id="PF11987">
    <property type="entry name" value="IF-2"/>
    <property type="match status" value="1"/>
</dbReference>
<dbReference type="InterPro" id="IPR015760">
    <property type="entry name" value="TIF_IF2"/>
</dbReference>
<evidence type="ECO:0000256" key="5">
    <source>
        <dbReference type="ARBA" id="ARBA00022490"/>
    </source>
</evidence>
<keyword evidence="17" id="KW-1185">Reference proteome</keyword>
<dbReference type="GO" id="GO:0003743">
    <property type="term" value="F:translation initiation factor activity"/>
    <property type="evidence" value="ECO:0007669"/>
    <property type="project" value="UniProtKB-KW"/>
</dbReference>
<keyword evidence="9" id="KW-0378">Hydrolase</keyword>
<accession>S7XJ48</accession>
<dbReference type="FunFam" id="2.40.30.10:FF:000026">
    <property type="entry name" value="Eukaryotic translation initiation factor 5B"/>
    <property type="match status" value="1"/>
</dbReference>
<dbReference type="HOGENOM" id="CLU_002656_3_3_1"/>
<evidence type="ECO:0000313" key="16">
    <source>
        <dbReference type="EMBL" id="EPR79054.1"/>
    </source>
</evidence>
<dbReference type="SUPFAM" id="SSF52540">
    <property type="entry name" value="P-loop containing nucleoside triphosphate hydrolases"/>
    <property type="match status" value="1"/>
</dbReference>
<organism evidence="16 17">
    <name type="scientific">Spraguea lophii (strain 42_110)</name>
    <name type="common">Microsporidian parasite</name>
    <dbReference type="NCBI Taxonomy" id="1358809"/>
    <lineage>
        <taxon>Eukaryota</taxon>
        <taxon>Fungi</taxon>
        <taxon>Fungi incertae sedis</taxon>
        <taxon>Microsporidia</taxon>
        <taxon>Spragueidae</taxon>
        <taxon>Spraguea</taxon>
    </lineage>
</organism>
<dbReference type="InterPro" id="IPR000795">
    <property type="entry name" value="T_Tr_GTP-bd_dom"/>
</dbReference>
<dbReference type="NCBIfam" id="NF003078">
    <property type="entry name" value="PRK04004.1"/>
    <property type="match status" value="1"/>
</dbReference>
<dbReference type="EC" id="3.6.5.3" evidence="3"/>
<dbReference type="GO" id="GO:0005739">
    <property type="term" value="C:mitochondrion"/>
    <property type="evidence" value="ECO:0007669"/>
    <property type="project" value="TreeGrafter"/>
</dbReference>
<dbReference type="VEuPathDB" id="MicrosporidiaDB:SLOPH_1985"/>
<dbReference type="SUPFAM" id="SSF50447">
    <property type="entry name" value="Translation proteins"/>
    <property type="match status" value="1"/>
</dbReference>
<evidence type="ECO:0000256" key="13">
    <source>
        <dbReference type="ARBA" id="ARBA00048107"/>
    </source>
</evidence>
<dbReference type="GO" id="GO:0046872">
    <property type="term" value="F:metal ion binding"/>
    <property type="evidence" value="ECO:0007669"/>
    <property type="project" value="UniProtKB-KW"/>
</dbReference>
<evidence type="ECO:0000256" key="12">
    <source>
        <dbReference type="ARBA" id="ARBA00032478"/>
    </source>
</evidence>
<gene>
    <name evidence="16" type="ORF">SLOPH_1985</name>
</gene>
<dbReference type="Gene3D" id="2.40.30.10">
    <property type="entry name" value="Translation factors"/>
    <property type="match status" value="2"/>
</dbReference>
<dbReference type="InterPro" id="IPR036925">
    <property type="entry name" value="TIF_IF2_dom3_sf"/>
</dbReference>
<comment type="catalytic activity">
    <reaction evidence="13">
        <text>GTP + H2O = GDP + phosphate + H(+)</text>
        <dbReference type="Rhea" id="RHEA:19669"/>
        <dbReference type="ChEBI" id="CHEBI:15377"/>
        <dbReference type="ChEBI" id="CHEBI:15378"/>
        <dbReference type="ChEBI" id="CHEBI:37565"/>
        <dbReference type="ChEBI" id="CHEBI:43474"/>
        <dbReference type="ChEBI" id="CHEBI:58189"/>
        <dbReference type="EC" id="3.6.5.3"/>
    </reaction>
</comment>
<dbReference type="Proteomes" id="UP000014978">
    <property type="component" value="Unassembled WGS sequence"/>
</dbReference>
<evidence type="ECO:0000256" key="1">
    <source>
        <dbReference type="ARBA" id="ARBA00004496"/>
    </source>
</evidence>
<name>S7XJ48_SPRLO</name>
<dbReference type="InterPro" id="IPR029459">
    <property type="entry name" value="EFTU-type"/>
</dbReference>
<reference evidence="17" key="1">
    <citation type="journal article" date="2013" name="PLoS Genet.">
        <title>The genome of Spraguea lophii and the basis of host-microsporidian interactions.</title>
        <authorList>
            <person name="Campbell S.E."/>
            <person name="Williams T.A."/>
            <person name="Yousuf A."/>
            <person name="Soanes D.M."/>
            <person name="Paszkiewicz K.H."/>
            <person name="Williams B.A.P."/>
        </authorList>
    </citation>
    <scope>NUCLEOTIDE SEQUENCE [LARGE SCALE GENOMIC DNA]</scope>
    <source>
        <strain evidence="17">42_110</strain>
    </source>
</reference>
<dbReference type="InParanoid" id="S7XJ48"/>
<sequence>MDEKNGAGQTTDTKSQKKPKFVRKKKQKGNKQQDVVQKKDVISVPTEKEVVIENKEESTNEIKKEEKKEKETEKIEPVKQGGRRRGPNIAMIKKLAEQKQKQEEELKKLKKQQEEEDLERIRKIEEEKKLAIEKQKKEKEERELENKMKKMKLRNFLVREKVKTVKKIEKIEEEIETDLKSPICCILGHVDTGKTKLLDKLRETDVQGSEAGGITQQIGATFFPVKELKRKFNVPENNLPGILIIDTPGHETFSNLRSRGSSLCDIAILVVDILHLLENQTLESIELLKRRKTPFIIALNKIDRIYGWKSTNFAGFTESFEKQTDVTKEEFKRQMNDTIVKFSEIGLNTTLFSENNNEKQFVSIVPTSAITGEGIPDLISTILKLSESFMSTKMKYKDEVQCTILEVKEIDGYGSTIDVILSNGILRKGDKIAVCGFDGPIITNIKSLLVPKALKEIRVKGEYMQKSEVKASLGVKIAALNLENAVAGSRIVIVKNNEEEAKKEVMQDLQNVISKVKTEEIGVHLQSSTLGSLEALVEFVTSSNIPIATVGVGKLNKKDIVRASIMAEKSIEYSPLLCFDIKIDKEISEIAEKYNIKIFCEKIVYNLLDKYKEYSANLRNKMKDAAKSSTIFPCELEILPNCVFNKRSPLVLGVEVKRGILKIGTVLCIIRKNVLGLGTVTSIENNKKATEKAVVGDKVAIKIEIGSNETPRLFGRHFVQEDLLYSWINRKSIDSLKKNFKEELCDDDWMLVIELKNKLDII</sequence>
<dbReference type="InterPro" id="IPR005225">
    <property type="entry name" value="Small_GTP-bd"/>
</dbReference>
<evidence type="ECO:0000259" key="15">
    <source>
        <dbReference type="PROSITE" id="PS51722"/>
    </source>
</evidence>
<dbReference type="EMBL" id="ATCN01000420">
    <property type="protein sequence ID" value="EPR79054.1"/>
    <property type="molecule type" value="Genomic_DNA"/>
</dbReference>
<dbReference type="FunFam" id="2.40.30.10:FF:000013">
    <property type="entry name" value="eukaryotic translation initiation factor 5B"/>
    <property type="match status" value="1"/>
</dbReference>
<dbReference type="InterPro" id="IPR023115">
    <property type="entry name" value="TIF_IF2_dom3"/>
</dbReference>
<evidence type="ECO:0000256" key="6">
    <source>
        <dbReference type="ARBA" id="ARBA00022540"/>
    </source>
</evidence>
<evidence type="ECO:0000256" key="8">
    <source>
        <dbReference type="ARBA" id="ARBA00022741"/>
    </source>
</evidence>
<evidence type="ECO:0000256" key="3">
    <source>
        <dbReference type="ARBA" id="ARBA00011986"/>
    </source>
</evidence>
<dbReference type="PANTHER" id="PTHR43381:SF4">
    <property type="entry name" value="EUKARYOTIC TRANSLATION INITIATION FACTOR 5B"/>
    <property type="match status" value="1"/>
</dbReference>
<feature type="region of interest" description="Disordered" evidence="14">
    <location>
        <begin position="1"/>
        <end position="87"/>
    </location>
</feature>
<keyword evidence="6 16" id="KW-0396">Initiation factor</keyword>
<keyword evidence="10" id="KW-0648">Protein biosynthesis</keyword>
<evidence type="ECO:0000256" key="10">
    <source>
        <dbReference type="ARBA" id="ARBA00022917"/>
    </source>
</evidence>
<dbReference type="PRINTS" id="PR00315">
    <property type="entry name" value="ELONGATNFCT"/>
</dbReference>
<dbReference type="Gene3D" id="3.40.50.300">
    <property type="entry name" value="P-loop containing nucleotide triphosphate hydrolases"/>
    <property type="match status" value="1"/>
</dbReference>
<dbReference type="CDD" id="cd01887">
    <property type="entry name" value="IF2_eIF5B"/>
    <property type="match status" value="1"/>
</dbReference>
<dbReference type="GO" id="GO:0005525">
    <property type="term" value="F:GTP binding"/>
    <property type="evidence" value="ECO:0007669"/>
    <property type="project" value="UniProtKB-KW"/>
</dbReference>